<dbReference type="Pfam" id="PF08800">
    <property type="entry name" value="BT4734-like_N"/>
    <property type="match status" value="1"/>
</dbReference>
<gene>
    <name evidence="2" type="ORF">LPB138_02425</name>
</gene>
<evidence type="ECO:0000259" key="1">
    <source>
        <dbReference type="Pfam" id="PF08800"/>
    </source>
</evidence>
<keyword evidence="3" id="KW-1185">Reference proteome</keyword>
<dbReference type="STRING" id="1850246.LPB138_02425"/>
<dbReference type="RefSeq" id="WP_070235718.1">
    <property type="nucleotide sequence ID" value="NZ_CP017478.1"/>
</dbReference>
<dbReference type="Pfam" id="PF13148">
    <property type="entry name" value="DUF3987"/>
    <property type="match status" value="1"/>
</dbReference>
<dbReference type="EMBL" id="CP017478">
    <property type="protein sequence ID" value="AOW19602.1"/>
    <property type="molecule type" value="Genomic_DNA"/>
</dbReference>
<evidence type="ECO:0000313" key="3">
    <source>
        <dbReference type="Proteomes" id="UP000176050"/>
    </source>
</evidence>
<dbReference type="InterPro" id="IPR025048">
    <property type="entry name" value="DUF3987"/>
</dbReference>
<reference evidence="2 3" key="1">
    <citation type="submission" date="2016-10" db="EMBL/GenBank/DDBJ databases">
        <title>Lutibacter sp. LPB0138, isolated from marine gastropod.</title>
        <authorList>
            <person name="Kim E."/>
            <person name="Yi H."/>
        </authorList>
    </citation>
    <scope>NUCLEOTIDE SEQUENCE [LARGE SCALE GENOMIC DNA]</scope>
    <source>
        <strain evidence="2 3">LPB0138</strain>
    </source>
</reference>
<dbReference type="Proteomes" id="UP000176050">
    <property type="component" value="Chromosome"/>
</dbReference>
<name>A0A1D8P4T5_9FLAO</name>
<dbReference type="AlphaFoldDB" id="A0A1D8P4T5"/>
<accession>A0A1D8P4T5</accession>
<proteinExistence type="predicted"/>
<sequence>MGNKSTEIMASSTIFKNFNQPIETKSLLLITKDIVEGKYKDLISPIRMAIGMGKDGRVDNLKKSLPAFTPSGIFEGGRKMEYLKMYSGFVHLDFDKLYPDELEKATEIINNIPFTFACFTSPSGNGLKVFIEINTGIEHHKTAYQQVQDYYEKAIGIEADPKCKDITRLCFVSNDPNGYRNINNQKFIVDIEQIEQQEIKPKSTPTKSIQNDTSTTSDIFQQCIQFTENKATYIEGNRNNYIYQLACNCNRRGIVFDDALHLISNTYDLKNSELKASVKSAYTNNSNQFAEYQNYNQSNTIATSSNVLQQQPAQEPTEDYLKNTPTFDKDIFENLPDILKEGTRAFSDVRERDVFFTGALTILSGCLPNVEGVYAQETVYPNLFSFIIAPAASGKGALKFAKVLADPYQERVLEESNKEKQIYDAELAEYKTAQRNRKKNDETVAEEPIKPPFKVVFIPANTSYAAILKHIQQNDAKGIICETEADSMGAVFKQDWGGYSDMLRKSFHGETISVSRKTDNEYIIIKDPKLSVALSGTPGQVANIISSAEDGLFSRFLFYTFKVEQKWRDVSPYGNTINLNDHFKALSNIVLQLIDFLQSQKTVINLSQEQWETVNITGDQWLREVTIFTSEEASSVVKRLGLILYRFTMIFTALRKFENGDMSEEVFCTDEDFEMALHIASVYLQHSLLMYHNLPKKEETGVFKGKSNKKKFFEALPKNFKREEAIKLGIQYKLKSRSVDELLKSLLNTLLTQPSFGHYQKVSV</sequence>
<organism evidence="2 3">
    <name type="scientific">Urechidicola croceus</name>
    <dbReference type="NCBI Taxonomy" id="1850246"/>
    <lineage>
        <taxon>Bacteria</taxon>
        <taxon>Pseudomonadati</taxon>
        <taxon>Bacteroidota</taxon>
        <taxon>Flavobacteriia</taxon>
        <taxon>Flavobacteriales</taxon>
        <taxon>Flavobacteriaceae</taxon>
        <taxon>Urechidicola</taxon>
    </lineage>
</organism>
<feature type="domain" description="BT4734-like N-terminal" evidence="1">
    <location>
        <begin position="61"/>
        <end position="179"/>
    </location>
</feature>
<evidence type="ECO:0000313" key="2">
    <source>
        <dbReference type="EMBL" id="AOW19602.1"/>
    </source>
</evidence>
<protein>
    <recommendedName>
        <fullName evidence="1">BT4734-like N-terminal domain-containing protein</fullName>
    </recommendedName>
</protein>
<dbReference type="KEGG" id="lul:LPB138_02425"/>
<dbReference type="OrthoDB" id="1522635at2"/>
<dbReference type="InterPro" id="IPR014907">
    <property type="entry name" value="BT4734-like_N"/>
</dbReference>